<dbReference type="SUPFAM" id="SSF55718">
    <property type="entry name" value="SCP-like"/>
    <property type="match status" value="1"/>
</dbReference>
<dbReference type="InterPro" id="IPR038989">
    <property type="entry name" value="UbiJ"/>
</dbReference>
<dbReference type="InterPro" id="IPR036527">
    <property type="entry name" value="SCP2_sterol-bd_dom_sf"/>
</dbReference>
<dbReference type="GO" id="GO:0005737">
    <property type="term" value="C:cytoplasm"/>
    <property type="evidence" value="ECO:0007669"/>
    <property type="project" value="UniProtKB-SubCell"/>
</dbReference>
<evidence type="ECO:0000313" key="3">
    <source>
        <dbReference type="EMBL" id="CAA6820084.1"/>
    </source>
</evidence>
<feature type="domain" description="SCP2" evidence="2">
    <location>
        <begin position="14"/>
        <end position="111"/>
    </location>
</feature>
<dbReference type="GO" id="GO:0006744">
    <property type="term" value="P:ubiquinone biosynthetic process"/>
    <property type="evidence" value="ECO:0007669"/>
    <property type="project" value="UniProtKB-UniRule"/>
</dbReference>
<accession>A0A6S6TL63</accession>
<reference evidence="3" key="1">
    <citation type="submission" date="2020-01" db="EMBL/GenBank/DDBJ databases">
        <authorList>
            <person name="Meier V. D."/>
            <person name="Meier V D."/>
        </authorList>
    </citation>
    <scope>NUCLEOTIDE SEQUENCE</scope>
    <source>
        <strain evidence="3">HLG_WM_MAG_08</strain>
    </source>
</reference>
<evidence type="ECO:0000256" key="1">
    <source>
        <dbReference type="HAMAP-Rule" id="MF_02215"/>
    </source>
</evidence>
<keyword evidence="1" id="KW-0831">Ubiquinone biosynthesis</keyword>
<comment type="subcellular location">
    <subcellularLocation>
        <location evidence="1">Cytoplasm</location>
    </subcellularLocation>
</comment>
<dbReference type="Pfam" id="PF02036">
    <property type="entry name" value="SCP2"/>
    <property type="match status" value="1"/>
</dbReference>
<dbReference type="PANTHER" id="PTHR38693:SF1">
    <property type="entry name" value="UBIQUINONE BIOSYNTHESIS ACCESSORY FACTOR UBIJ"/>
    <property type="match status" value="1"/>
</dbReference>
<dbReference type="EMBL" id="CACVAV010000308">
    <property type="protein sequence ID" value="CAA6820084.1"/>
    <property type="molecule type" value="Genomic_DNA"/>
</dbReference>
<keyword evidence="3" id="KW-0830">Ubiquinone</keyword>
<dbReference type="PANTHER" id="PTHR38693">
    <property type="entry name" value="UBIQUINONE BIOSYNTHESIS PROTEIN UBIJ"/>
    <property type="match status" value="1"/>
</dbReference>
<dbReference type="InterPro" id="IPR003033">
    <property type="entry name" value="SCP2_sterol-bd_dom"/>
</dbReference>
<comment type="similarity">
    <text evidence="1">Belongs to the UbiJ family.</text>
</comment>
<dbReference type="HAMAP" id="MF_02215">
    <property type="entry name" value="UbiJ"/>
    <property type="match status" value="1"/>
</dbReference>
<keyword evidence="1" id="KW-0963">Cytoplasm</keyword>
<comment type="function">
    <text evidence="1">Required for ubiquinone (coenzyme Q) biosynthesis. Binds hydrophobic ubiquinone biosynthetic intermediates via its SCP2 domain and is essential for the stability of the Ubi complex. May constitute a docking platform where Ubi enzymes assemble and access their SCP2-bound polyprenyl substrates.</text>
</comment>
<protein>
    <recommendedName>
        <fullName evidence="1">Ubiquinone biosynthesis accessory factor UbiJ</fullName>
    </recommendedName>
</protein>
<organism evidence="3">
    <name type="scientific">uncultured Thiotrichaceae bacterium</name>
    <dbReference type="NCBI Taxonomy" id="298394"/>
    <lineage>
        <taxon>Bacteria</taxon>
        <taxon>Pseudomonadati</taxon>
        <taxon>Pseudomonadota</taxon>
        <taxon>Gammaproteobacteria</taxon>
        <taxon>Thiotrichales</taxon>
        <taxon>Thiotrichaceae</taxon>
        <taxon>environmental samples</taxon>
    </lineage>
</organism>
<dbReference type="UniPathway" id="UPA00232"/>
<gene>
    <name evidence="1" type="primary">ubiJ</name>
    <name evidence="3" type="ORF">HELGO_WM52301</name>
</gene>
<dbReference type="Gene3D" id="3.30.1050.10">
    <property type="entry name" value="SCP2 sterol-binding domain"/>
    <property type="match status" value="1"/>
</dbReference>
<sequence>MLLTTLTAALETAFNAWLKLDGEALPRLQALQGRIIAFHITNPSIQLYFIPTSDGVNVLNQYDCEPDVTLTGSALAFMRLSGAEDSAKAMLENHVQVDGNMGIAEQFSSVINNLDVDWEELLSHAVGDIVAHQAGQLAREGKGWLDDTAQAMRLNTSEYLQEESRLLPAEAEISAHMNKVDTLRSDVDRINARIQRLQKELDTPNNTDGQ</sequence>
<proteinExistence type="inferred from homology"/>
<name>A0A6S6TL63_9GAMM</name>
<dbReference type="AlphaFoldDB" id="A0A6S6TL63"/>
<comment type="pathway">
    <text evidence="1">Cofactor biosynthesis; ubiquinone biosynthesis.</text>
</comment>
<evidence type="ECO:0000259" key="2">
    <source>
        <dbReference type="Pfam" id="PF02036"/>
    </source>
</evidence>